<evidence type="ECO:0000313" key="1">
    <source>
        <dbReference type="EMBL" id="JAH82987.1"/>
    </source>
</evidence>
<name>A0A0E9VY32_ANGAN</name>
<reference evidence="1" key="1">
    <citation type="submission" date="2014-11" db="EMBL/GenBank/DDBJ databases">
        <authorList>
            <person name="Amaro Gonzalez C."/>
        </authorList>
    </citation>
    <scope>NUCLEOTIDE SEQUENCE</scope>
</reference>
<accession>A0A0E9VY32</accession>
<organism evidence="1">
    <name type="scientific">Anguilla anguilla</name>
    <name type="common">European freshwater eel</name>
    <name type="synonym">Muraena anguilla</name>
    <dbReference type="NCBI Taxonomy" id="7936"/>
    <lineage>
        <taxon>Eukaryota</taxon>
        <taxon>Metazoa</taxon>
        <taxon>Chordata</taxon>
        <taxon>Craniata</taxon>
        <taxon>Vertebrata</taxon>
        <taxon>Euteleostomi</taxon>
        <taxon>Actinopterygii</taxon>
        <taxon>Neopterygii</taxon>
        <taxon>Teleostei</taxon>
        <taxon>Anguilliformes</taxon>
        <taxon>Anguillidae</taxon>
        <taxon>Anguilla</taxon>
    </lineage>
</organism>
<dbReference type="AlphaFoldDB" id="A0A0E9VY32"/>
<dbReference type="EMBL" id="GBXM01025590">
    <property type="protein sequence ID" value="JAH82987.1"/>
    <property type="molecule type" value="Transcribed_RNA"/>
</dbReference>
<reference evidence="1" key="2">
    <citation type="journal article" date="2015" name="Fish Shellfish Immunol.">
        <title>Early steps in the European eel (Anguilla anguilla)-Vibrio vulnificus interaction in the gills: Role of the RtxA13 toxin.</title>
        <authorList>
            <person name="Callol A."/>
            <person name="Pajuelo D."/>
            <person name="Ebbesson L."/>
            <person name="Teles M."/>
            <person name="MacKenzie S."/>
            <person name="Amaro C."/>
        </authorList>
    </citation>
    <scope>NUCLEOTIDE SEQUENCE</scope>
</reference>
<protein>
    <submittedName>
        <fullName evidence="1">Uncharacterized protein</fullName>
    </submittedName>
</protein>
<sequence>MLFSPPVQKHYIQVCLVLISTVIHRPKINPALFR</sequence>
<proteinExistence type="predicted"/>